<proteinExistence type="predicted"/>
<sequence>MADGSVERYKARGWNVFQLNVNNAFLHGDLHEEVYMKIPPGIYVNSSSSSIPLVCKLKKLLYGLRQASRQWFSKLSEALLSRGYISSLNDYSLFTKSSSGSLVVLAVYVDDILLAEDDLTEMNSLKSYLDDQFKIKDLGLVHYFLGLEITTHPQGYLMSQHKYTSDLFTEFNCHHFSPVVTPLDPSVKLTLDMGDPLHDPSLYRRLIGKLNFLQHTRPDISFFVQHLSQFLQQPQAPHMLAGLHVLCYLMNDPSQGVLLSNSSDYSLAGYSDSDWASSAISRKSVTGFYVTLAEAEYRALRKVVAEISCQAALHIAKNPVFHERTKHIEIDCHYVRECLNSGLISLHFISSANQLADIMTKALCGQLHHNILGNLGVCSLSSLRGGVSTDKGKGLAQ</sequence>
<protein>
    <submittedName>
        <fullName evidence="2">Uncharacterized mitochondrial protein AtMg00810-like</fullName>
    </submittedName>
</protein>
<dbReference type="RefSeq" id="XP_016466122.1">
    <property type="nucleotide sequence ID" value="XM_016610636.1"/>
</dbReference>
<dbReference type="Pfam" id="PF07727">
    <property type="entry name" value="RVT_2"/>
    <property type="match status" value="1"/>
</dbReference>
<dbReference type="PANTHER" id="PTHR11439:SF470">
    <property type="entry name" value="CYSTEINE-RICH RLK (RECEPTOR-LIKE PROTEIN KINASE) 8"/>
    <property type="match status" value="1"/>
</dbReference>
<evidence type="ECO:0000313" key="2">
    <source>
        <dbReference type="RefSeq" id="XP_016466122.1"/>
    </source>
</evidence>
<dbReference type="InterPro" id="IPR043502">
    <property type="entry name" value="DNA/RNA_pol_sf"/>
</dbReference>
<dbReference type="KEGG" id="nta:107788902"/>
<dbReference type="AlphaFoldDB" id="A0A1S3ZP31"/>
<feature type="domain" description="Reverse transcriptase Ty1/copia-type" evidence="1">
    <location>
        <begin position="12"/>
        <end position="183"/>
    </location>
</feature>
<dbReference type="OMA" id="DWASSAI"/>
<dbReference type="CDD" id="cd09272">
    <property type="entry name" value="RNase_HI_RT_Ty1"/>
    <property type="match status" value="1"/>
</dbReference>
<gene>
    <name evidence="2" type="primary">LOC107788902</name>
</gene>
<evidence type="ECO:0000259" key="1">
    <source>
        <dbReference type="Pfam" id="PF07727"/>
    </source>
</evidence>
<dbReference type="PANTHER" id="PTHR11439">
    <property type="entry name" value="GAG-POL-RELATED RETROTRANSPOSON"/>
    <property type="match status" value="1"/>
</dbReference>
<dbReference type="STRING" id="4097.A0A1S3ZP31"/>
<name>A0A1S3ZP31_TOBAC</name>
<reference evidence="2" key="1">
    <citation type="submission" date="2025-08" db="UniProtKB">
        <authorList>
            <consortium name="RefSeq"/>
        </authorList>
    </citation>
    <scope>IDENTIFICATION</scope>
</reference>
<dbReference type="PaxDb" id="4097-A0A1S3ZP31"/>
<dbReference type="OrthoDB" id="414945at2759"/>
<accession>A0A1S3ZP31</accession>
<dbReference type="InterPro" id="IPR013103">
    <property type="entry name" value="RVT_2"/>
</dbReference>
<organism evidence="2">
    <name type="scientific">Nicotiana tabacum</name>
    <name type="common">Common tobacco</name>
    <dbReference type="NCBI Taxonomy" id="4097"/>
    <lineage>
        <taxon>Eukaryota</taxon>
        <taxon>Viridiplantae</taxon>
        <taxon>Streptophyta</taxon>
        <taxon>Embryophyta</taxon>
        <taxon>Tracheophyta</taxon>
        <taxon>Spermatophyta</taxon>
        <taxon>Magnoliopsida</taxon>
        <taxon>eudicotyledons</taxon>
        <taxon>Gunneridae</taxon>
        <taxon>Pentapetalae</taxon>
        <taxon>asterids</taxon>
        <taxon>lamiids</taxon>
        <taxon>Solanales</taxon>
        <taxon>Solanaceae</taxon>
        <taxon>Nicotianoideae</taxon>
        <taxon>Nicotianeae</taxon>
        <taxon>Nicotiana</taxon>
    </lineage>
</organism>
<dbReference type="SUPFAM" id="SSF56672">
    <property type="entry name" value="DNA/RNA polymerases"/>
    <property type="match status" value="1"/>
</dbReference>